<name>A0ABN3V7E6_9PSEU</name>
<evidence type="ECO:0000313" key="1">
    <source>
        <dbReference type="EMBL" id="GAA2781489.1"/>
    </source>
</evidence>
<sequence length="106" mass="11205">MNGFRGDPEQLAKRAAEFEEHAGRAQRISADLRGAVDSAGECWGRDAIGASFAATHQERARRTADELAAMGGRLRDLGAKFGGAAAEYRQVDAGQAEELGRTTGQG</sequence>
<dbReference type="Gene3D" id="1.10.287.1060">
    <property type="entry name" value="ESAT-6-like"/>
    <property type="match status" value="1"/>
</dbReference>
<protein>
    <recommendedName>
        <fullName evidence="3">WXG100 family type VII secretion target</fullName>
    </recommendedName>
</protein>
<dbReference type="InterPro" id="IPR036689">
    <property type="entry name" value="ESAT-6-like_sf"/>
</dbReference>
<proteinExistence type="predicted"/>
<reference evidence="1 2" key="1">
    <citation type="journal article" date="2019" name="Int. J. Syst. Evol. Microbiol.">
        <title>The Global Catalogue of Microorganisms (GCM) 10K type strain sequencing project: providing services to taxonomists for standard genome sequencing and annotation.</title>
        <authorList>
            <consortium name="The Broad Institute Genomics Platform"/>
            <consortium name="The Broad Institute Genome Sequencing Center for Infectious Disease"/>
            <person name="Wu L."/>
            <person name="Ma J."/>
        </authorList>
    </citation>
    <scope>NUCLEOTIDE SEQUENCE [LARGE SCALE GENOMIC DNA]</scope>
    <source>
        <strain evidence="1 2">JCM 9383</strain>
    </source>
</reference>
<keyword evidence="2" id="KW-1185">Reference proteome</keyword>
<organism evidence="1 2">
    <name type="scientific">Saccharopolyspora taberi</name>
    <dbReference type="NCBI Taxonomy" id="60895"/>
    <lineage>
        <taxon>Bacteria</taxon>
        <taxon>Bacillati</taxon>
        <taxon>Actinomycetota</taxon>
        <taxon>Actinomycetes</taxon>
        <taxon>Pseudonocardiales</taxon>
        <taxon>Pseudonocardiaceae</taxon>
        <taxon>Saccharopolyspora</taxon>
    </lineage>
</organism>
<evidence type="ECO:0000313" key="2">
    <source>
        <dbReference type="Proteomes" id="UP001500979"/>
    </source>
</evidence>
<dbReference type="RefSeq" id="WP_344678643.1">
    <property type="nucleotide sequence ID" value="NZ_BAAAUX010000006.1"/>
</dbReference>
<dbReference type="EMBL" id="BAAAUX010000006">
    <property type="protein sequence ID" value="GAA2781489.1"/>
    <property type="molecule type" value="Genomic_DNA"/>
</dbReference>
<comment type="caution">
    <text evidence="1">The sequence shown here is derived from an EMBL/GenBank/DDBJ whole genome shotgun (WGS) entry which is preliminary data.</text>
</comment>
<accession>A0ABN3V7E6</accession>
<dbReference type="SUPFAM" id="SSF140453">
    <property type="entry name" value="EsxAB dimer-like"/>
    <property type="match status" value="1"/>
</dbReference>
<gene>
    <name evidence="1" type="ORF">GCM10010470_14290</name>
</gene>
<evidence type="ECO:0008006" key="3">
    <source>
        <dbReference type="Google" id="ProtNLM"/>
    </source>
</evidence>
<dbReference type="Proteomes" id="UP001500979">
    <property type="component" value="Unassembled WGS sequence"/>
</dbReference>